<dbReference type="PANTHER" id="PTHR39332:SF7">
    <property type="entry name" value="SRPBCC FAMILY PROTEIN"/>
    <property type="match status" value="1"/>
</dbReference>
<keyword evidence="2" id="KW-1185">Reference proteome</keyword>
<accession>A0A7T4R3U1</accession>
<dbReference type="AlphaFoldDB" id="A0A7T4R3U1"/>
<dbReference type="PANTHER" id="PTHR39332">
    <property type="entry name" value="BLL4707 PROTEIN"/>
    <property type="match status" value="1"/>
</dbReference>
<dbReference type="KEGG" id="snan:I6N98_08270"/>
<dbReference type="Proteomes" id="UP000596063">
    <property type="component" value="Chromosome"/>
</dbReference>
<evidence type="ECO:0000313" key="2">
    <source>
        <dbReference type="Proteomes" id="UP000596063"/>
    </source>
</evidence>
<protein>
    <submittedName>
        <fullName evidence="1">SRPBCC family protein</fullName>
    </submittedName>
</protein>
<evidence type="ECO:0000313" key="1">
    <source>
        <dbReference type="EMBL" id="QQD19817.1"/>
    </source>
</evidence>
<gene>
    <name evidence="1" type="ORF">I6N98_08270</name>
</gene>
<dbReference type="InterPro" id="IPR019587">
    <property type="entry name" value="Polyketide_cyclase/dehydratase"/>
</dbReference>
<reference evidence="1 2" key="1">
    <citation type="submission" date="2020-12" db="EMBL/GenBank/DDBJ databases">
        <authorList>
            <person name="Shan Y."/>
        </authorList>
    </citation>
    <scope>NUCLEOTIDE SEQUENCE [LARGE SCALE GENOMIC DNA]</scope>
    <source>
        <strain evidence="2">csc3.9</strain>
    </source>
</reference>
<dbReference type="RefSeq" id="WP_198571301.1">
    <property type="nucleotide sequence ID" value="NZ_CP066167.1"/>
</dbReference>
<sequence length="140" mass="15763">MVEAKQQRQFDHPASAVWAVLEEFGNLDWTEGVERIELIGEGVGMIRRLFMPGMDPIDEQLTAVDSEAMWFSYDIPRGIPLPVSNYSAEAKVVALDDNRCEVRWIGRANAEGVSEEEAAAAIVSTYDMLFDWLQAHMDAR</sequence>
<dbReference type="EMBL" id="CP066167">
    <property type="protein sequence ID" value="QQD19817.1"/>
    <property type="molecule type" value="Genomic_DNA"/>
</dbReference>
<dbReference type="Pfam" id="PF10604">
    <property type="entry name" value="Polyketide_cyc2"/>
    <property type="match status" value="1"/>
</dbReference>
<dbReference type="Gene3D" id="3.30.530.20">
    <property type="match status" value="1"/>
</dbReference>
<organism evidence="1 2">
    <name type="scientific">Spongiibacter nanhainus</name>
    <dbReference type="NCBI Taxonomy" id="2794344"/>
    <lineage>
        <taxon>Bacteria</taxon>
        <taxon>Pseudomonadati</taxon>
        <taxon>Pseudomonadota</taxon>
        <taxon>Gammaproteobacteria</taxon>
        <taxon>Cellvibrionales</taxon>
        <taxon>Spongiibacteraceae</taxon>
        <taxon>Spongiibacter</taxon>
    </lineage>
</organism>
<dbReference type="CDD" id="cd07821">
    <property type="entry name" value="PYR_PYL_RCAR_like"/>
    <property type="match status" value="1"/>
</dbReference>
<dbReference type="SUPFAM" id="SSF55961">
    <property type="entry name" value="Bet v1-like"/>
    <property type="match status" value="1"/>
</dbReference>
<name>A0A7T4R3U1_9GAMM</name>
<proteinExistence type="predicted"/>
<dbReference type="InterPro" id="IPR023393">
    <property type="entry name" value="START-like_dom_sf"/>
</dbReference>